<dbReference type="Proteomes" id="UP001217476">
    <property type="component" value="Chromosome"/>
</dbReference>
<dbReference type="SUPFAM" id="SSF74653">
    <property type="entry name" value="TolA/TonB C-terminal domain"/>
    <property type="match status" value="1"/>
</dbReference>
<proteinExistence type="predicted"/>
<dbReference type="EMBL" id="CP119312">
    <property type="protein sequence ID" value="WEK03953.1"/>
    <property type="molecule type" value="Genomic_DNA"/>
</dbReference>
<evidence type="ECO:0000313" key="3">
    <source>
        <dbReference type="Proteomes" id="UP001217476"/>
    </source>
</evidence>
<feature type="signal peptide" evidence="1">
    <location>
        <begin position="1"/>
        <end position="20"/>
    </location>
</feature>
<accession>A0AAJ6B0X5</accession>
<dbReference type="Gene3D" id="3.30.1150.10">
    <property type="match status" value="1"/>
</dbReference>
<name>A0AAJ6B0X5_9HYPH</name>
<evidence type="ECO:0000313" key="2">
    <source>
        <dbReference type="EMBL" id="WEK03953.1"/>
    </source>
</evidence>
<gene>
    <name evidence="2" type="ORF">P0Y65_17445</name>
</gene>
<organism evidence="2 3">
    <name type="scientific">Candidatus Devosia phytovorans</name>
    <dbReference type="NCBI Taxonomy" id="3121372"/>
    <lineage>
        <taxon>Bacteria</taxon>
        <taxon>Pseudomonadati</taxon>
        <taxon>Pseudomonadota</taxon>
        <taxon>Alphaproteobacteria</taxon>
        <taxon>Hyphomicrobiales</taxon>
        <taxon>Devosiaceae</taxon>
        <taxon>Devosia</taxon>
    </lineage>
</organism>
<evidence type="ECO:0000256" key="1">
    <source>
        <dbReference type="SAM" id="SignalP"/>
    </source>
</evidence>
<keyword evidence="1" id="KW-0732">Signal</keyword>
<protein>
    <recommendedName>
        <fullName evidence="4">TonB C-terminal domain-containing protein</fullName>
    </recommendedName>
</protein>
<reference evidence="2" key="1">
    <citation type="submission" date="2023-03" db="EMBL/GenBank/DDBJ databases">
        <title>Andean soil-derived lignocellulolytic bacterial consortium as a source of novel taxa and putative plastic-active enzymes.</title>
        <authorList>
            <person name="Diaz-Garcia L."/>
            <person name="Chuvochina M."/>
            <person name="Feuerriegel G."/>
            <person name="Bunk B."/>
            <person name="Sproer C."/>
            <person name="Streit W.R."/>
            <person name="Rodriguez L.M."/>
            <person name="Overmann J."/>
            <person name="Jimenez D.J."/>
        </authorList>
    </citation>
    <scope>NUCLEOTIDE SEQUENCE</scope>
    <source>
        <strain evidence="2">MAG 4196</strain>
    </source>
</reference>
<evidence type="ECO:0008006" key="4">
    <source>
        <dbReference type="Google" id="ProtNLM"/>
    </source>
</evidence>
<feature type="chain" id="PRO_5042595752" description="TonB C-terminal domain-containing protein" evidence="1">
    <location>
        <begin position="21"/>
        <end position="129"/>
    </location>
</feature>
<dbReference type="AlphaFoldDB" id="A0AAJ6B0X5"/>
<sequence length="129" mass="14091">MIRHLPILLFLACLSGPAHSQAPVPTPAPPPPVVDQDGIRNHLRQALTACWSVPPSYEGRNVAITINFKGDGTLTEEPDIELDGKSVKKNAVLVQSITRALDRCTPFEGLRDFGLMAHQHFAIQIIFSS</sequence>